<dbReference type="InterPro" id="IPR036734">
    <property type="entry name" value="Neur_chan_lig-bd_sf"/>
</dbReference>
<proteinExistence type="predicted"/>
<evidence type="ECO:0000313" key="3">
    <source>
        <dbReference type="Proteomes" id="UP000023152"/>
    </source>
</evidence>
<protein>
    <submittedName>
        <fullName evidence="2">Uncharacterized protein</fullName>
    </submittedName>
</protein>
<keyword evidence="3" id="KW-1185">Reference proteome</keyword>
<dbReference type="AlphaFoldDB" id="X6NLK2"/>
<dbReference type="GO" id="GO:0005230">
    <property type="term" value="F:extracellular ligand-gated monoatomic ion channel activity"/>
    <property type="evidence" value="ECO:0007669"/>
    <property type="project" value="InterPro"/>
</dbReference>
<keyword evidence="1" id="KW-1133">Transmembrane helix</keyword>
<evidence type="ECO:0000313" key="2">
    <source>
        <dbReference type="EMBL" id="ETO27165.1"/>
    </source>
</evidence>
<feature type="transmembrane region" description="Helical" evidence="1">
    <location>
        <begin position="410"/>
        <end position="428"/>
    </location>
</feature>
<organism evidence="2 3">
    <name type="scientific">Reticulomyxa filosa</name>
    <dbReference type="NCBI Taxonomy" id="46433"/>
    <lineage>
        <taxon>Eukaryota</taxon>
        <taxon>Sar</taxon>
        <taxon>Rhizaria</taxon>
        <taxon>Retaria</taxon>
        <taxon>Foraminifera</taxon>
        <taxon>Monothalamids</taxon>
        <taxon>Reticulomyxidae</taxon>
        <taxon>Reticulomyxa</taxon>
    </lineage>
</organism>
<gene>
    <name evidence="2" type="ORF">RFI_09965</name>
</gene>
<keyword evidence="1" id="KW-0472">Membrane</keyword>
<name>X6NLK2_RETFI</name>
<dbReference type="EMBL" id="ASPP01007421">
    <property type="protein sequence ID" value="ETO27165.1"/>
    <property type="molecule type" value="Genomic_DNA"/>
</dbReference>
<sequence>MSKDLVHLVDVVNDSKTKKQIPRTITGINKSAFFHEHIERDEKGFYYHIRYSKTQQAPKVTKCQKKKVGYDKKRRKNSIEELANNDLAKLPNFGSQDSSFQEANRRLVFWECKMKRISDINTTQETFRCRFHYYLTWLATKEEVRDYENFIKFHKNTTDTVFWYPHWVPRLEFTNAVEVIQFEEHSPKYEVRNATNQAQLRESWKKNAQKYIELLGFDPSHGQWIRCRYEADVVFAEEMELENFPFDVCFVLSNDHHQKKKKKIEKVNNDNKNDNNNDFTAYFKAELETTACRLLPFPRDRIFCSLDGQFSVLSEWILKRVVIEFKQTDKTRSRGTRTYSIVAIHIKASRKWNTRAGEILLTFCMMTMGLGAFAMDTSSDNLGNRLIFAITLLLADVTSLQLLIQQLPNIPYWTEMVLCVFFLSVYAGNVQ</sequence>
<comment type="caution">
    <text evidence="2">The sequence shown here is derived from an EMBL/GenBank/DDBJ whole genome shotgun (WGS) entry which is preliminary data.</text>
</comment>
<dbReference type="Gene3D" id="2.70.170.10">
    <property type="entry name" value="Neurotransmitter-gated ion-channel ligand-binding domain"/>
    <property type="match status" value="1"/>
</dbReference>
<dbReference type="GO" id="GO:0016020">
    <property type="term" value="C:membrane"/>
    <property type="evidence" value="ECO:0007669"/>
    <property type="project" value="InterPro"/>
</dbReference>
<dbReference type="Proteomes" id="UP000023152">
    <property type="component" value="Unassembled WGS sequence"/>
</dbReference>
<feature type="transmembrane region" description="Helical" evidence="1">
    <location>
        <begin position="356"/>
        <end position="374"/>
    </location>
</feature>
<accession>X6NLK2</accession>
<reference evidence="2 3" key="1">
    <citation type="journal article" date="2013" name="Curr. Biol.">
        <title>The Genome of the Foraminiferan Reticulomyxa filosa.</title>
        <authorList>
            <person name="Glockner G."/>
            <person name="Hulsmann N."/>
            <person name="Schleicher M."/>
            <person name="Noegel A.A."/>
            <person name="Eichinger L."/>
            <person name="Gallinger C."/>
            <person name="Pawlowski J."/>
            <person name="Sierra R."/>
            <person name="Euteneuer U."/>
            <person name="Pillet L."/>
            <person name="Moustafa A."/>
            <person name="Platzer M."/>
            <person name="Groth M."/>
            <person name="Szafranski K."/>
            <person name="Schliwa M."/>
        </authorList>
    </citation>
    <scope>NUCLEOTIDE SEQUENCE [LARGE SCALE GENOMIC DNA]</scope>
</reference>
<keyword evidence="1" id="KW-0812">Transmembrane</keyword>
<evidence type="ECO:0000256" key="1">
    <source>
        <dbReference type="SAM" id="Phobius"/>
    </source>
</evidence>
<feature type="transmembrane region" description="Helical" evidence="1">
    <location>
        <begin position="386"/>
        <end position="404"/>
    </location>
</feature>